<feature type="domain" description="Alpha/beta hydrolase fold-3" evidence="3">
    <location>
        <begin position="77"/>
        <end position="274"/>
    </location>
</feature>
<name>A0A1I5FHS3_9RHOB</name>
<dbReference type="SUPFAM" id="SSF53474">
    <property type="entry name" value="alpha/beta-Hydrolases"/>
    <property type="match status" value="1"/>
</dbReference>
<protein>
    <submittedName>
        <fullName evidence="4">Acetyl esterase/lipase</fullName>
    </submittedName>
</protein>
<proteinExistence type="inferred from homology"/>
<reference evidence="5" key="1">
    <citation type="submission" date="2016-10" db="EMBL/GenBank/DDBJ databases">
        <authorList>
            <person name="Varghese N."/>
            <person name="Submissions S."/>
        </authorList>
    </citation>
    <scope>NUCLEOTIDE SEQUENCE [LARGE SCALE GENOMIC DNA]</scope>
    <source>
        <strain evidence="5">DSM 28463</strain>
    </source>
</reference>
<dbReference type="RefSeq" id="WP_092841259.1">
    <property type="nucleotide sequence ID" value="NZ_FOVP01000020.1"/>
</dbReference>
<evidence type="ECO:0000256" key="2">
    <source>
        <dbReference type="ARBA" id="ARBA00022801"/>
    </source>
</evidence>
<dbReference type="PANTHER" id="PTHR48081">
    <property type="entry name" value="AB HYDROLASE SUPERFAMILY PROTEIN C4A8.06C"/>
    <property type="match status" value="1"/>
</dbReference>
<dbReference type="InterPro" id="IPR050300">
    <property type="entry name" value="GDXG_lipolytic_enzyme"/>
</dbReference>
<keyword evidence="2" id="KW-0378">Hydrolase</keyword>
<dbReference type="InterPro" id="IPR013094">
    <property type="entry name" value="AB_hydrolase_3"/>
</dbReference>
<dbReference type="Proteomes" id="UP000198599">
    <property type="component" value="Unassembled WGS sequence"/>
</dbReference>
<dbReference type="InterPro" id="IPR002168">
    <property type="entry name" value="Lipase_GDXG_HIS_AS"/>
</dbReference>
<dbReference type="InterPro" id="IPR029058">
    <property type="entry name" value="AB_hydrolase_fold"/>
</dbReference>
<comment type="similarity">
    <text evidence="1">Belongs to the 'GDXG' lipolytic enzyme family.</text>
</comment>
<evidence type="ECO:0000256" key="1">
    <source>
        <dbReference type="ARBA" id="ARBA00010515"/>
    </source>
</evidence>
<sequence>MSLMRPILNLWLRWTEKPHLARTARPVDLRKAFEVKARLFFRAPRGTDFRDDVLTHEGAQVPVHWAVAPGARPGPVLLYFHGGGYVFGSPRTHRAMLARLSALSGLPACLPGYRLAPEHAFPTAVEDALTAYRALAGHPGGVVLGGDSAGGGLALALLGEITRLGLAQPLGCFAFSPLTDLTFSGESFVHNARAEVILPATRAPEMGRLYLAGADADDPRASPLTADFKGAAPVWLVVGDTEILLDDTRRMAARLEAQSVPVHCKIEHDLPHVWPLFQGVLPEAQATLRQLAGWIKALSCRQGES</sequence>
<keyword evidence="5" id="KW-1185">Reference proteome</keyword>
<evidence type="ECO:0000259" key="3">
    <source>
        <dbReference type="Pfam" id="PF07859"/>
    </source>
</evidence>
<dbReference type="OrthoDB" id="9806180at2"/>
<dbReference type="PROSITE" id="PS01173">
    <property type="entry name" value="LIPASE_GDXG_HIS"/>
    <property type="match status" value="1"/>
</dbReference>
<evidence type="ECO:0000313" key="5">
    <source>
        <dbReference type="Proteomes" id="UP000198599"/>
    </source>
</evidence>
<dbReference type="Pfam" id="PF07859">
    <property type="entry name" value="Abhydrolase_3"/>
    <property type="match status" value="1"/>
</dbReference>
<gene>
    <name evidence="4" type="ORF">SAMN04487859_12022</name>
</gene>
<dbReference type="PANTHER" id="PTHR48081:SF30">
    <property type="entry name" value="ACETYL-HYDROLASE LIPR-RELATED"/>
    <property type="match status" value="1"/>
</dbReference>
<organism evidence="4 5">
    <name type="scientific">Roseovarius lutimaris</name>
    <dbReference type="NCBI Taxonomy" id="1005928"/>
    <lineage>
        <taxon>Bacteria</taxon>
        <taxon>Pseudomonadati</taxon>
        <taxon>Pseudomonadota</taxon>
        <taxon>Alphaproteobacteria</taxon>
        <taxon>Rhodobacterales</taxon>
        <taxon>Roseobacteraceae</taxon>
        <taxon>Roseovarius</taxon>
    </lineage>
</organism>
<accession>A0A1I5FHS3</accession>
<evidence type="ECO:0000313" key="4">
    <source>
        <dbReference type="EMBL" id="SFO23317.1"/>
    </source>
</evidence>
<dbReference type="Gene3D" id="3.40.50.1820">
    <property type="entry name" value="alpha/beta hydrolase"/>
    <property type="match status" value="1"/>
</dbReference>
<dbReference type="EMBL" id="FOVP01000020">
    <property type="protein sequence ID" value="SFO23317.1"/>
    <property type="molecule type" value="Genomic_DNA"/>
</dbReference>
<dbReference type="GO" id="GO:0004806">
    <property type="term" value="F:triacylglycerol lipase activity"/>
    <property type="evidence" value="ECO:0007669"/>
    <property type="project" value="TreeGrafter"/>
</dbReference>
<dbReference type="AlphaFoldDB" id="A0A1I5FHS3"/>
<dbReference type="STRING" id="1005928.SAMN04487859_12022"/>